<feature type="compositionally biased region" description="Basic residues" evidence="1">
    <location>
        <begin position="70"/>
        <end position="87"/>
    </location>
</feature>
<accession>A0A9D4T3J4</accession>
<proteinExistence type="predicted"/>
<sequence>MGKKKNDDRVQMKSPGVGEPSNRGEGKEKEEYLVTKTQSGTRNTKDKENENVTKMTSLQNLQNPMEKRKFQTPRRHTEKVHTLKMKKTQTTTSPTHGMTWRQQANRHEERGQRNRHGRFQQKGFQTKKAKTQETDSCHSIVLPHDPKRKKTRCLTQKLQQEKTTKWGTRYGRRQR</sequence>
<reference evidence="2" key="1">
    <citation type="journal article" date="2020" name="Cell">
        <title>Large-Scale Comparative Analyses of Tick Genomes Elucidate Their Genetic Diversity and Vector Capacities.</title>
        <authorList>
            <consortium name="Tick Genome and Microbiome Consortium (TIGMIC)"/>
            <person name="Jia N."/>
            <person name="Wang J."/>
            <person name="Shi W."/>
            <person name="Du L."/>
            <person name="Sun Y."/>
            <person name="Zhan W."/>
            <person name="Jiang J.F."/>
            <person name="Wang Q."/>
            <person name="Zhang B."/>
            <person name="Ji P."/>
            <person name="Bell-Sakyi L."/>
            <person name="Cui X.M."/>
            <person name="Yuan T.T."/>
            <person name="Jiang B.G."/>
            <person name="Yang W.F."/>
            <person name="Lam T.T."/>
            <person name="Chang Q.C."/>
            <person name="Ding S.J."/>
            <person name="Wang X.J."/>
            <person name="Zhu J.G."/>
            <person name="Ruan X.D."/>
            <person name="Zhao L."/>
            <person name="Wei J.T."/>
            <person name="Ye R.Z."/>
            <person name="Que T.C."/>
            <person name="Du C.H."/>
            <person name="Zhou Y.H."/>
            <person name="Cheng J.X."/>
            <person name="Dai P.F."/>
            <person name="Guo W.B."/>
            <person name="Han X.H."/>
            <person name="Huang E.J."/>
            <person name="Li L.F."/>
            <person name="Wei W."/>
            <person name="Gao Y.C."/>
            <person name="Liu J.Z."/>
            <person name="Shao H.Z."/>
            <person name="Wang X."/>
            <person name="Wang C.C."/>
            <person name="Yang T.C."/>
            <person name="Huo Q.B."/>
            <person name="Li W."/>
            <person name="Chen H.Y."/>
            <person name="Chen S.E."/>
            <person name="Zhou L.G."/>
            <person name="Ni X.B."/>
            <person name="Tian J.H."/>
            <person name="Sheng Y."/>
            <person name="Liu T."/>
            <person name="Pan Y.S."/>
            <person name="Xia L.Y."/>
            <person name="Li J."/>
            <person name="Zhao F."/>
            <person name="Cao W.C."/>
        </authorList>
    </citation>
    <scope>NUCLEOTIDE SEQUENCE</scope>
    <source>
        <strain evidence="2">Rsan-2018</strain>
    </source>
</reference>
<feature type="compositionally biased region" description="Basic and acidic residues" evidence="1">
    <location>
        <begin position="1"/>
        <end position="11"/>
    </location>
</feature>
<keyword evidence="3" id="KW-1185">Reference proteome</keyword>
<dbReference type="Proteomes" id="UP000821837">
    <property type="component" value="Unassembled WGS sequence"/>
</dbReference>
<dbReference type="AlphaFoldDB" id="A0A9D4T3J4"/>
<protein>
    <submittedName>
        <fullName evidence="2">Uncharacterized protein</fullName>
    </submittedName>
</protein>
<evidence type="ECO:0000256" key="1">
    <source>
        <dbReference type="SAM" id="MobiDB-lite"/>
    </source>
</evidence>
<feature type="region of interest" description="Disordered" evidence="1">
    <location>
        <begin position="1"/>
        <end position="175"/>
    </location>
</feature>
<comment type="caution">
    <text evidence="2">The sequence shown here is derived from an EMBL/GenBank/DDBJ whole genome shotgun (WGS) entry which is preliminary data.</text>
</comment>
<feature type="compositionally biased region" description="Basic residues" evidence="1">
    <location>
        <begin position="113"/>
        <end position="129"/>
    </location>
</feature>
<feature type="compositionally biased region" description="Polar residues" evidence="1">
    <location>
        <begin position="52"/>
        <end position="63"/>
    </location>
</feature>
<dbReference type="EMBL" id="JABSTV010001248">
    <property type="protein sequence ID" value="KAH7968882.1"/>
    <property type="molecule type" value="Genomic_DNA"/>
</dbReference>
<organism evidence="2 3">
    <name type="scientific">Rhipicephalus sanguineus</name>
    <name type="common">Brown dog tick</name>
    <name type="synonym">Ixodes sanguineus</name>
    <dbReference type="NCBI Taxonomy" id="34632"/>
    <lineage>
        <taxon>Eukaryota</taxon>
        <taxon>Metazoa</taxon>
        <taxon>Ecdysozoa</taxon>
        <taxon>Arthropoda</taxon>
        <taxon>Chelicerata</taxon>
        <taxon>Arachnida</taxon>
        <taxon>Acari</taxon>
        <taxon>Parasitiformes</taxon>
        <taxon>Ixodida</taxon>
        <taxon>Ixodoidea</taxon>
        <taxon>Ixodidae</taxon>
        <taxon>Rhipicephalinae</taxon>
        <taxon>Rhipicephalus</taxon>
        <taxon>Rhipicephalus</taxon>
    </lineage>
</organism>
<reference evidence="2" key="2">
    <citation type="submission" date="2021-09" db="EMBL/GenBank/DDBJ databases">
        <authorList>
            <person name="Jia N."/>
            <person name="Wang J."/>
            <person name="Shi W."/>
            <person name="Du L."/>
            <person name="Sun Y."/>
            <person name="Zhan W."/>
            <person name="Jiang J."/>
            <person name="Wang Q."/>
            <person name="Zhang B."/>
            <person name="Ji P."/>
            <person name="Sakyi L.B."/>
            <person name="Cui X."/>
            <person name="Yuan T."/>
            <person name="Jiang B."/>
            <person name="Yang W."/>
            <person name="Lam T.T.-Y."/>
            <person name="Chang Q."/>
            <person name="Ding S."/>
            <person name="Wang X."/>
            <person name="Zhu J."/>
            <person name="Ruan X."/>
            <person name="Zhao L."/>
            <person name="Wei J."/>
            <person name="Que T."/>
            <person name="Du C."/>
            <person name="Cheng J."/>
            <person name="Dai P."/>
            <person name="Han X."/>
            <person name="Huang E."/>
            <person name="Gao Y."/>
            <person name="Liu J."/>
            <person name="Shao H."/>
            <person name="Ye R."/>
            <person name="Li L."/>
            <person name="Wei W."/>
            <person name="Wang X."/>
            <person name="Wang C."/>
            <person name="Huo Q."/>
            <person name="Li W."/>
            <person name="Guo W."/>
            <person name="Chen H."/>
            <person name="Chen S."/>
            <person name="Zhou L."/>
            <person name="Zhou L."/>
            <person name="Ni X."/>
            <person name="Tian J."/>
            <person name="Zhou Y."/>
            <person name="Sheng Y."/>
            <person name="Liu T."/>
            <person name="Pan Y."/>
            <person name="Xia L."/>
            <person name="Li J."/>
            <person name="Zhao F."/>
            <person name="Cao W."/>
        </authorList>
    </citation>
    <scope>NUCLEOTIDE SEQUENCE</scope>
    <source>
        <strain evidence="2">Rsan-2018</strain>
        <tissue evidence="2">Larvae</tissue>
    </source>
</reference>
<feature type="compositionally biased region" description="Polar residues" evidence="1">
    <location>
        <begin position="88"/>
        <end position="103"/>
    </location>
</feature>
<gene>
    <name evidence="2" type="ORF">HPB52_012112</name>
</gene>
<feature type="compositionally biased region" description="Basic and acidic residues" evidence="1">
    <location>
        <begin position="22"/>
        <end position="33"/>
    </location>
</feature>
<evidence type="ECO:0000313" key="2">
    <source>
        <dbReference type="EMBL" id="KAH7968882.1"/>
    </source>
</evidence>
<name>A0A9D4T3J4_RHISA</name>
<evidence type="ECO:0000313" key="3">
    <source>
        <dbReference type="Proteomes" id="UP000821837"/>
    </source>
</evidence>